<keyword evidence="3" id="KW-1185">Reference proteome</keyword>
<dbReference type="AlphaFoldDB" id="A0A8J3B1U0"/>
<dbReference type="Proteomes" id="UP000627205">
    <property type="component" value="Unassembled WGS sequence"/>
</dbReference>
<accession>A0A8J3B1U0</accession>
<protein>
    <submittedName>
        <fullName evidence="2">Uncharacterized protein</fullName>
    </submittedName>
</protein>
<evidence type="ECO:0000313" key="3">
    <source>
        <dbReference type="Proteomes" id="UP000627205"/>
    </source>
</evidence>
<comment type="caution">
    <text evidence="2">The sequence shown here is derived from an EMBL/GenBank/DDBJ whole genome shotgun (WGS) entry which is preliminary data.</text>
</comment>
<reference evidence="2" key="1">
    <citation type="journal article" date="2014" name="Int. J. Syst. Evol. Microbiol.">
        <title>Complete genome sequence of Corynebacterium casei LMG S-19264T (=DSM 44701T), isolated from a smear-ripened cheese.</title>
        <authorList>
            <consortium name="US DOE Joint Genome Institute (JGI-PGF)"/>
            <person name="Walter F."/>
            <person name="Albersmeier A."/>
            <person name="Kalinowski J."/>
            <person name="Ruckert C."/>
        </authorList>
    </citation>
    <scope>NUCLEOTIDE SEQUENCE</scope>
    <source>
        <strain evidence="2">CCM 7664</strain>
    </source>
</reference>
<organism evidence="2 3">
    <name type="scientific">Oxalicibacterium solurbis</name>
    <dbReference type="NCBI Taxonomy" id="69280"/>
    <lineage>
        <taxon>Bacteria</taxon>
        <taxon>Pseudomonadati</taxon>
        <taxon>Pseudomonadota</taxon>
        <taxon>Betaproteobacteria</taxon>
        <taxon>Burkholderiales</taxon>
        <taxon>Oxalobacteraceae</taxon>
        <taxon>Oxalicibacterium</taxon>
    </lineage>
</organism>
<evidence type="ECO:0000313" key="2">
    <source>
        <dbReference type="EMBL" id="GGI53280.1"/>
    </source>
</evidence>
<feature type="region of interest" description="Disordered" evidence="1">
    <location>
        <begin position="1"/>
        <end position="25"/>
    </location>
</feature>
<evidence type="ECO:0000256" key="1">
    <source>
        <dbReference type="SAM" id="MobiDB-lite"/>
    </source>
</evidence>
<gene>
    <name evidence="2" type="ORF">GCM10011430_04540</name>
</gene>
<reference evidence="2" key="2">
    <citation type="submission" date="2020-09" db="EMBL/GenBank/DDBJ databases">
        <authorList>
            <person name="Sun Q."/>
            <person name="Sedlacek I."/>
        </authorList>
    </citation>
    <scope>NUCLEOTIDE SEQUENCE</scope>
    <source>
        <strain evidence="2">CCM 7664</strain>
    </source>
</reference>
<proteinExistence type="predicted"/>
<name>A0A8J3B1U0_9BURK</name>
<dbReference type="EMBL" id="BMDP01000001">
    <property type="protein sequence ID" value="GGI53280.1"/>
    <property type="molecule type" value="Genomic_DNA"/>
</dbReference>
<sequence>MRMTEKGLTGMAGKNPVNLSANGPKRKLYNNGRKLVAEEAWSAQPGKRLINVGVVVAAIALPGGCRRAGVRRGYMRKTYS</sequence>